<evidence type="ECO:0000313" key="2">
    <source>
        <dbReference type="Proteomes" id="UP001464891"/>
    </source>
</evidence>
<dbReference type="RefSeq" id="WP_190441472.1">
    <property type="nucleotide sequence ID" value="NZ_JAMPKM010000031.1"/>
</dbReference>
<sequence>MAGATPTKRLAAHDTYSGIKEIPMNALVVEKFAFQVVDCAAIAAHFIATRNYKRMYREGAERHTETIELAIKSLVALYGWMMLRFSTPEPVQPTLTGSGPIAAFPPAAEEPQRVLITPAPVSNSDRVLVTPAPAVEQLEAVDDLLEIEPTPHATDWDLAIRQLKTLASLESVKGYCNMPKARLVEALTT</sequence>
<reference evidence="1 2" key="1">
    <citation type="submission" date="2022-04" db="EMBL/GenBank/DDBJ databases">
        <title>Positive selection, recombination, and allopatry shape intraspecific diversity of widespread and dominant cyanobacteria.</title>
        <authorList>
            <person name="Wei J."/>
            <person name="Shu W."/>
            <person name="Hu C."/>
        </authorList>
    </citation>
    <scope>NUCLEOTIDE SEQUENCE [LARGE SCALE GENOMIC DNA]</scope>
    <source>
        <strain evidence="1 2">GB2-A4</strain>
    </source>
</reference>
<evidence type="ECO:0008006" key="3">
    <source>
        <dbReference type="Google" id="ProtNLM"/>
    </source>
</evidence>
<keyword evidence="2" id="KW-1185">Reference proteome</keyword>
<dbReference type="EMBL" id="JAMPKM010000031">
    <property type="protein sequence ID" value="MEP0820477.1"/>
    <property type="molecule type" value="Genomic_DNA"/>
</dbReference>
<comment type="caution">
    <text evidence="1">The sequence shown here is derived from an EMBL/GenBank/DDBJ whole genome shotgun (WGS) entry which is preliminary data.</text>
</comment>
<gene>
    <name evidence="1" type="ORF">NC998_25615</name>
</gene>
<accession>A0ABV0JFC6</accession>
<protein>
    <recommendedName>
        <fullName evidence="3">Rho termination factor N-terminal domain-containing protein</fullName>
    </recommendedName>
</protein>
<proteinExistence type="predicted"/>
<name>A0ABV0JFC6_9CYAN</name>
<organism evidence="1 2">
    <name type="scientific">Trichocoleus desertorum GB2-A4</name>
    <dbReference type="NCBI Taxonomy" id="2933944"/>
    <lineage>
        <taxon>Bacteria</taxon>
        <taxon>Bacillati</taxon>
        <taxon>Cyanobacteriota</taxon>
        <taxon>Cyanophyceae</taxon>
        <taxon>Leptolyngbyales</taxon>
        <taxon>Trichocoleusaceae</taxon>
        <taxon>Trichocoleus</taxon>
    </lineage>
</organism>
<dbReference type="Proteomes" id="UP001464891">
    <property type="component" value="Unassembled WGS sequence"/>
</dbReference>
<evidence type="ECO:0000313" key="1">
    <source>
        <dbReference type="EMBL" id="MEP0820477.1"/>
    </source>
</evidence>